<dbReference type="PROSITE" id="PS50949">
    <property type="entry name" value="HTH_GNTR"/>
    <property type="match status" value="1"/>
</dbReference>
<dbReference type="GO" id="GO:0003677">
    <property type="term" value="F:DNA binding"/>
    <property type="evidence" value="ECO:0007669"/>
    <property type="project" value="UniProtKB-KW"/>
</dbReference>
<dbReference type="PRINTS" id="PR00035">
    <property type="entry name" value="HTHGNTR"/>
</dbReference>
<gene>
    <name evidence="6" type="ORF">C7476_101625</name>
</gene>
<dbReference type="SMART" id="SM00895">
    <property type="entry name" value="FCD"/>
    <property type="match status" value="1"/>
</dbReference>
<dbReference type="InterPro" id="IPR036388">
    <property type="entry name" value="WH-like_DNA-bd_sf"/>
</dbReference>
<dbReference type="InterPro" id="IPR008920">
    <property type="entry name" value="TF_FadR/GntR_C"/>
</dbReference>
<dbReference type="InterPro" id="IPR000524">
    <property type="entry name" value="Tscrpt_reg_HTH_GntR"/>
</dbReference>
<accession>A0A368Z8M8</accession>
<evidence type="ECO:0000256" key="4">
    <source>
        <dbReference type="SAM" id="MobiDB-lite"/>
    </source>
</evidence>
<dbReference type="Proteomes" id="UP000253324">
    <property type="component" value="Unassembled WGS sequence"/>
</dbReference>
<name>A0A368Z8M8_9HYPH</name>
<dbReference type="InterPro" id="IPR011711">
    <property type="entry name" value="GntR_C"/>
</dbReference>
<dbReference type="AlphaFoldDB" id="A0A368Z8M8"/>
<keyword evidence="1" id="KW-0805">Transcription regulation</keyword>
<dbReference type="Gene3D" id="1.20.120.530">
    <property type="entry name" value="GntR ligand-binding domain-like"/>
    <property type="match status" value="1"/>
</dbReference>
<keyword evidence="3" id="KW-0804">Transcription</keyword>
<evidence type="ECO:0000313" key="6">
    <source>
        <dbReference type="EMBL" id="RCW87856.1"/>
    </source>
</evidence>
<reference evidence="6 7" key="1">
    <citation type="submission" date="2018-07" db="EMBL/GenBank/DDBJ databases">
        <title>Genomic Encyclopedia of Type Strains, Phase III (KMG-III): the genomes of soil and plant-associated and newly described type strains.</title>
        <authorList>
            <person name="Whitman W."/>
        </authorList>
    </citation>
    <scope>NUCLEOTIDE SEQUENCE [LARGE SCALE GENOMIC DNA]</scope>
    <source>
        <strain evidence="6 7">31-25a</strain>
    </source>
</reference>
<dbReference type="GO" id="GO:0003700">
    <property type="term" value="F:DNA-binding transcription factor activity"/>
    <property type="evidence" value="ECO:0007669"/>
    <property type="project" value="InterPro"/>
</dbReference>
<dbReference type="SUPFAM" id="SSF48008">
    <property type="entry name" value="GntR ligand-binding domain-like"/>
    <property type="match status" value="1"/>
</dbReference>
<dbReference type="Gene3D" id="1.10.10.10">
    <property type="entry name" value="Winged helix-like DNA-binding domain superfamily/Winged helix DNA-binding domain"/>
    <property type="match status" value="2"/>
</dbReference>
<feature type="domain" description="HTH gntR-type" evidence="5">
    <location>
        <begin position="117"/>
        <end position="184"/>
    </location>
</feature>
<dbReference type="PANTHER" id="PTHR43537:SF51">
    <property type="entry name" value="HTH-TYPE TRANSCRIPTIONAL REGULATOR LGOR-RELATED"/>
    <property type="match status" value="1"/>
</dbReference>
<protein>
    <submittedName>
        <fullName evidence="6">GntR family transcriptional regulator</fullName>
    </submittedName>
</protein>
<keyword evidence="2" id="KW-0238">DNA-binding</keyword>
<organism evidence="6 7">
    <name type="scientific">Phyllobacterium bourgognense</name>
    <dbReference type="NCBI Taxonomy" id="314236"/>
    <lineage>
        <taxon>Bacteria</taxon>
        <taxon>Pseudomonadati</taxon>
        <taxon>Pseudomonadota</taxon>
        <taxon>Alphaproteobacteria</taxon>
        <taxon>Hyphomicrobiales</taxon>
        <taxon>Phyllobacteriaceae</taxon>
        <taxon>Phyllobacterium</taxon>
    </lineage>
</organism>
<dbReference type="InterPro" id="IPR036390">
    <property type="entry name" value="WH_DNA-bd_sf"/>
</dbReference>
<evidence type="ECO:0000259" key="5">
    <source>
        <dbReference type="PROSITE" id="PS50949"/>
    </source>
</evidence>
<evidence type="ECO:0000256" key="2">
    <source>
        <dbReference type="ARBA" id="ARBA00023125"/>
    </source>
</evidence>
<sequence length="332" mass="38285">MQPGACILIDKKPQDWTKVKLFFISNIQPKKTGASVKPDSVFKKAFNRTLQLIEAGDVDIGATSENALRARMGVSRTTVRKVLSALDARGITPTAGKRPRAGRPILKSDYFPDPETTSKRQHVEEQFMEWMLRGDTQPGTLINELQLARQFGVATNGIREFLIRFSRFGLIEKKQNSGWLFKGFTEEFALELFEIRVMFELRSAVLFAELPDDSPLWTELAELKTAHQQLLREIGRRFHDFSRLDNRLHRLINRVAPNRFIDDFYEVITLIFHYHYQWNKKDELQRNEAAIREHLAYIDALSSGDVHEIERACLRHMTSARTTLVRSIQVAA</sequence>
<dbReference type="EMBL" id="QPJM01000001">
    <property type="protein sequence ID" value="RCW87856.1"/>
    <property type="molecule type" value="Genomic_DNA"/>
</dbReference>
<evidence type="ECO:0000313" key="7">
    <source>
        <dbReference type="Proteomes" id="UP000253324"/>
    </source>
</evidence>
<dbReference type="Pfam" id="PF07729">
    <property type="entry name" value="FCD"/>
    <property type="match status" value="1"/>
</dbReference>
<dbReference type="Pfam" id="PF00392">
    <property type="entry name" value="GntR"/>
    <property type="match status" value="1"/>
</dbReference>
<comment type="caution">
    <text evidence="6">The sequence shown here is derived from an EMBL/GenBank/DDBJ whole genome shotgun (WGS) entry which is preliminary data.</text>
</comment>
<keyword evidence="7" id="KW-1185">Reference proteome</keyword>
<evidence type="ECO:0000256" key="3">
    <source>
        <dbReference type="ARBA" id="ARBA00023163"/>
    </source>
</evidence>
<dbReference type="SUPFAM" id="SSF46785">
    <property type="entry name" value="Winged helix' DNA-binding domain"/>
    <property type="match status" value="1"/>
</dbReference>
<proteinExistence type="predicted"/>
<feature type="region of interest" description="Disordered" evidence="4">
    <location>
        <begin position="93"/>
        <end position="118"/>
    </location>
</feature>
<evidence type="ECO:0000256" key="1">
    <source>
        <dbReference type="ARBA" id="ARBA00023015"/>
    </source>
</evidence>
<dbReference type="PANTHER" id="PTHR43537">
    <property type="entry name" value="TRANSCRIPTIONAL REGULATOR, GNTR FAMILY"/>
    <property type="match status" value="1"/>
</dbReference>
<dbReference type="SMART" id="SM00345">
    <property type="entry name" value="HTH_GNTR"/>
    <property type="match status" value="2"/>
</dbReference>